<name>A0A3G4ZKP8_9VIRU</name>
<dbReference type="EMBL" id="MK071979">
    <property type="protein sequence ID" value="AYV75415.1"/>
    <property type="molecule type" value="Genomic_DNA"/>
</dbReference>
<gene>
    <name evidence="1" type="ORF">Terrestrivirus1_289</name>
</gene>
<organism evidence="1">
    <name type="scientific">Terrestrivirus sp</name>
    <dbReference type="NCBI Taxonomy" id="2487775"/>
    <lineage>
        <taxon>Viruses</taxon>
        <taxon>Varidnaviria</taxon>
        <taxon>Bamfordvirae</taxon>
        <taxon>Nucleocytoviricota</taxon>
        <taxon>Megaviricetes</taxon>
        <taxon>Imitervirales</taxon>
        <taxon>Mimiviridae</taxon>
        <taxon>Klosneuvirinae</taxon>
    </lineage>
</organism>
<evidence type="ECO:0000313" key="1">
    <source>
        <dbReference type="EMBL" id="AYV75415.1"/>
    </source>
</evidence>
<reference evidence="1" key="1">
    <citation type="submission" date="2018-10" db="EMBL/GenBank/DDBJ databases">
        <title>Hidden diversity of soil giant viruses.</title>
        <authorList>
            <person name="Schulz F."/>
            <person name="Alteio L."/>
            <person name="Goudeau D."/>
            <person name="Ryan E.M."/>
            <person name="Malmstrom R.R."/>
            <person name="Blanchard J."/>
            <person name="Woyke T."/>
        </authorList>
    </citation>
    <scope>NUCLEOTIDE SEQUENCE</scope>
    <source>
        <strain evidence="1">TEV1</strain>
    </source>
</reference>
<accession>A0A3G4ZKP8</accession>
<protein>
    <submittedName>
        <fullName evidence="1">Uncharacterized protein</fullName>
    </submittedName>
</protein>
<sequence length="91" mass="10920">MATKCFDIYINVDRECNDNKFTLIKMNSSVYKFTLQKYSIGSEYVIYEGPDLLQLASLIKNIDYANNNWIDLYDEDKKKKLIMEILYHWFN</sequence>
<proteinExistence type="predicted"/>